<comment type="similarity">
    <text evidence="9">Belongs to the glycosyltransferase 9 family.</text>
</comment>
<organism evidence="14 15">
    <name type="scientific">Trinickia fusca</name>
    <dbReference type="NCBI Taxonomy" id="2419777"/>
    <lineage>
        <taxon>Bacteria</taxon>
        <taxon>Pseudomonadati</taxon>
        <taxon>Pseudomonadota</taxon>
        <taxon>Betaproteobacteria</taxon>
        <taxon>Burkholderiales</taxon>
        <taxon>Burkholderiaceae</taxon>
        <taxon>Trinickia</taxon>
    </lineage>
</organism>
<keyword evidence="6 14" id="KW-0808">Transferase</keyword>
<comment type="pathway">
    <text evidence="2">Bacterial outer membrane biogenesis; LPS core biosynthesis.</text>
</comment>
<dbReference type="Pfam" id="PF01075">
    <property type="entry name" value="Glyco_transf_9"/>
    <property type="match status" value="1"/>
</dbReference>
<dbReference type="AlphaFoldDB" id="A0A494X9Y2"/>
<dbReference type="CDD" id="cd03789">
    <property type="entry name" value="GT9_LPS_heptosyltransferase"/>
    <property type="match status" value="1"/>
</dbReference>
<dbReference type="PANTHER" id="PTHR30160:SF19">
    <property type="entry name" value="LIPOPOLYSACCHARIDE HEPTOSYLTRANSFERASE 1"/>
    <property type="match status" value="1"/>
</dbReference>
<evidence type="ECO:0000256" key="3">
    <source>
        <dbReference type="ARBA" id="ARBA00022475"/>
    </source>
</evidence>
<dbReference type="GO" id="GO:0005886">
    <property type="term" value="C:plasma membrane"/>
    <property type="evidence" value="ECO:0007669"/>
    <property type="project" value="UniProtKB-SubCell"/>
</dbReference>
<dbReference type="EC" id="2.4.99.23" evidence="10"/>
<comment type="caution">
    <text evidence="14">The sequence shown here is derived from an EMBL/GenBank/DDBJ whole genome shotgun (WGS) entry which is preliminary data.</text>
</comment>
<accession>A0A494X9Y2</accession>
<evidence type="ECO:0000256" key="4">
    <source>
        <dbReference type="ARBA" id="ARBA00022519"/>
    </source>
</evidence>
<evidence type="ECO:0000256" key="13">
    <source>
        <dbReference type="ARBA" id="ARBA00049201"/>
    </source>
</evidence>
<evidence type="ECO:0000256" key="9">
    <source>
        <dbReference type="ARBA" id="ARBA00043995"/>
    </source>
</evidence>
<dbReference type="InterPro" id="IPR011908">
    <property type="entry name" value="LipoPS_heptosylTferase-I"/>
</dbReference>
<keyword evidence="7" id="KW-0448">Lipopolysaccharide biosynthesis</keyword>
<evidence type="ECO:0000256" key="11">
    <source>
        <dbReference type="ARBA" id="ARBA00044190"/>
    </source>
</evidence>
<dbReference type="PANTHER" id="PTHR30160">
    <property type="entry name" value="TETRAACYLDISACCHARIDE 4'-KINASE-RELATED"/>
    <property type="match status" value="1"/>
</dbReference>
<evidence type="ECO:0000256" key="8">
    <source>
        <dbReference type="ARBA" id="ARBA00023136"/>
    </source>
</evidence>
<dbReference type="InterPro" id="IPR051199">
    <property type="entry name" value="LPS_LOS_Heptosyltrfase"/>
</dbReference>
<name>A0A494X9Y2_9BURK</name>
<evidence type="ECO:0000256" key="6">
    <source>
        <dbReference type="ARBA" id="ARBA00022679"/>
    </source>
</evidence>
<dbReference type="EMBL" id="RBZV01000011">
    <property type="protein sequence ID" value="RKP44944.1"/>
    <property type="molecule type" value="Genomic_DNA"/>
</dbReference>
<keyword evidence="4" id="KW-0997">Cell inner membrane</keyword>
<keyword evidence="8" id="KW-0472">Membrane</keyword>
<dbReference type="Proteomes" id="UP000280434">
    <property type="component" value="Unassembled WGS sequence"/>
</dbReference>
<evidence type="ECO:0000313" key="15">
    <source>
        <dbReference type="Proteomes" id="UP000280434"/>
    </source>
</evidence>
<dbReference type="RefSeq" id="WP_121280898.1">
    <property type="nucleotide sequence ID" value="NZ_RBZV01000011.1"/>
</dbReference>
<keyword evidence="15" id="KW-1185">Reference proteome</keyword>
<dbReference type="OrthoDB" id="9767552at2"/>
<proteinExistence type="inferred from homology"/>
<evidence type="ECO:0000256" key="5">
    <source>
        <dbReference type="ARBA" id="ARBA00022676"/>
    </source>
</evidence>
<dbReference type="InterPro" id="IPR002201">
    <property type="entry name" value="Glyco_trans_9"/>
</dbReference>
<evidence type="ECO:0000256" key="1">
    <source>
        <dbReference type="ARBA" id="ARBA00004515"/>
    </source>
</evidence>
<evidence type="ECO:0000256" key="7">
    <source>
        <dbReference type="ARBA" id="ARBA00022985"/>
    </source>
</evidence>
<keyword evidence="5" id="KW-0328">Glycosyltransferase</keyword>
<evidence type="ECO:0000256" key="12">
    <source>
        <dbReference type="ARBA" id="ARBA00044330"/>
    </source>
</evidence>
<dbReference type="GO" id="GO:0008713">
    <property type="term" value="F:ADP-heptose-lipopolysaccharide heptosyltransferase activity"/>
    <property type="evidence" value="ECO:0007669"/>
    <property type="project" value="TreeGrafter"/>
</dbReference>
<comment type="subcellular location">
    <subcellularLocation>
        <location evidence="1">Cell inner membrane</location>
        <topology evidence="1">Peripheral membrane protein</topology>
        <orientation evidence="1">Cytoplasmic side</orientation>
    </subcellularLocation>
</comment>
<gene>
    <name evidence="14" type="primary">waaC</name>
    <name evidence="14" type="ORF">D7S89_21650</name>
</gene>
<dbReference type="SUPFAM" id="SSF53756">
    <property type="entry name" value="UDP-Glycosyltransferase/glycogen phosphorylase"/>
    <property type="match status" value="1"/>
</dbReference>
<evidence type="ECO:0000256" key="2">
    <source>
        <dbReference type="ARBA" id="ARBA00004713"/>
    </source>
</evidence>
<comment type="catalytic activity">
    <reaction evidence="13">
        <text>an alpha-Kdo-(2-&gt;4)-alpha-Kdo-(2-&gt;6)-lipid A + ADP-L-glycero-beta-D-manno-heptose = an L-alpha-D-Hep-(1-&gt;5)-[alpha-Kdo-(2-&gt;4)]-alpha-Kdo-(2-&gt;6)-lipid A + ADP + H(+)</text>
        <dbReference type="Rhea" id="RHEA:74067"/>
        <dbReference type="ChEBI" id="CHEBI:15378"/>
        <dbReference type="ChEBI" id="CHEBI:61506"/>
        <dbReference type="ChEBI" id="CHEBI:176431"/>
        <dbReference type="ChEBI" id="CHEBI:193068"/>
        <dbReference type="ChEBI" id="CHEBI:456216"/>
        <dbReference type="EC" id="2.4.99.23"/>
    </reaction>
</comment>
<evidence type="ECO:0000256" key="10">
    <source>
        <dbReference type="ARBA" id="ARBA00044041"/>
    </source>
</evidence>
<protein>
    <recommendedName>
        <fullName evidence="11">Lipopolysaccharide heptosyltransferase 1</fullName>
        <ecNumber evidence="10">2.4.99.23</ecNumber>
    </recommendedName>
    <alternativeName>
        <fullName evidence="12">ADP-heptose:lipopolysaccharide heptosyltransferase I</fullName>
    </alternativeName>
</protein>
<reference evidence="14 15" key="1">
    <citation type="submission" date="2018-10" db="EMBL/GenBank/DDBJ databases">
        <title>Paraburkholderia sp. 7MK8-2, isolated from soil.</title>
        <authorList>
            <person name="Gao Z.-H."/>
            <person name="Qiu L.-H."/>
        </authorList>
    </citation>
    <scope>NUCLEOTIDE SEQUENCE [LARGE SCALE GENOMIC DNA]</scope>
    <source>
        <strain evidence="14 15">7MK8-2</strain>
    </source>
</reference>
<sequence length="344" mass="36801">MNRVLIVKVTSLGDVVLAQPLVADLHRAFPGIEVDWAADASCADVPRWNPGVSRVLCAPLRRYKKQRGGADLKAIAASIAELRRVKYDAVIDVHGVYKSAIIAFLARSRRRYGYRSNDLGEQGAAFAYTRRFAPRDGSVGACEGMRKSVAGALGYVVDGAPRFDLAIPKPVALPEVARGGPFALLFHATSGEAKKWPVERWHQVGRHLIERGMRVALPWGSESEHAEAVSIAAGIPDAIVLPRLRVEEVAQHIDQCALVVGTDTGFVHLASALDKPTVMIFTATSRKHFGVGMPGRSVSVGDDGAAPSVAEVCEAIETVWPVDVAARAAQPGVIPSPQDRLSAA</sequence>
<dbReference type="GO" id="GO:0005829">
    <property type="term" value="C:cytosol"/>
    <property type="evidence" value="ECO:0007669"/>
    <property type="project" value="TreeGrafter"/>
</dbReference>
<dbReference type="GO" id="GO:0009244">
    <property type="term" value="P:lipopolysaccharide core region biosynthetic process"/>
    <property type="evidence" value="ECO:0007669"/>
    <property type="project" value="InterPro"/>
</dbReference>
<keyword evidence="3" id="KW-1003">Cell membrane</keyword>
<dbReference type="Gene3D" id="3.40.50.2000">
    <property type="entry name" value="Glycogen Phosphorylase B"/>
    <property type="match status" value="2"/>
</dbReference>
<evidence type="ECO:0000313" key="14">
    <source>
        <dbReference type="EMBL" id="RKP44944.1"/>
    </source>
</evidence>
<dbReference type="NCBIfam" id="TIGR02193">
    <property type="entry name" value="heptsyl_trn_I"/>
    <property type="match status" value="1"/>
</dbReference>